<name>A0A1G7DC41_9RHOB</name>
<dbReference type="GO" id="GO:0016787">
    <property type="term" value="F:hydrolase activity"/>
    <property type="evidence" value="ECO:0007669"/>
    <property type="project" value="UniProtKB-KW"/>
</dbReference>
<dbReference type="InterPro" id="IPR036518">
    <property type="entry name" value="CobE/GbiG_C_sf"/>
</dbReference>
<accession>A0A1G7DC41</accession>
<sequence length="132" mass="12789">MIVAGFGFRATATADSLREAYAQAGGGAALLATAGDKAATPAFTALAAELGLPVRGIAPDALTRQATLTNSAASHAARGTGSVAEAAALAAAGPGARLFGPRSLSPDRMASCALATLSSLTPGTPPEEGQDP</sequence>
<evidence type="ECO:0000313" key="3">
    <source>
        <dbReference type="Proteomes" id="UP000198994"/>
    </source>
</evidence>
<protein>
    <submittedName>
        <fullName evidence="2">Cobalt-precorrin 5A hydrolase</fullName>
    </submittedName>
</protein>
<evidence type="ECO:0000313" key="2">
    <source>
        <dbReference type="EMBL" id="SDE48325.1"/>
    </source>
</evidence>
<dbReference type="STRING" id="282683.SAMN04488105_10486"/>
<keyword evidence="3" id="KW-1185">Reference proteome</keyword>
<dbReference type="RefSeq" id="WP_089957110.1">
    <property type="nucleotide sequence ID" value="NZ_FNAV01000004.1"/>
</dbReference>
<dbReference type="EMBL" id="FNAV01000004">
    <property type="protein sequence ID" value="SDE48325.1"/>
    <property type="molecule type" value="Genomic_DNA"/>
</dbReference>
<dbReference type="InterPro" id="IPR002750">
    <property type="entry name" value="CobE/GbiG_C"/>
</dbReference>
<keyword evidence="2" id="KW-0378">Hydrolase</keyword>
<dbReference type="GO" id="GO:0009236">
    <property type="term" value="P:cobalamin biosynthetic process"/>
    <property type="evidence" value="ECO:0007669"/>
    <property type="project" value="InterPro"/>
</dbReference>
<proteinExistence type="predicted"/>
<dbReference type="Gene3D" id="3.30.420.180">
    <property type="entry name" value="CobE/GbiG C-terminal domain"/>
    <property type="match status" value="1"/>
</dbReference>
<feature type="domain" description="CobE/GbiG C-terminal" evidence="1">
    <location>
        <begin position="2"/>
        <end position="115"/>
    </location>
</feature>
<evidence type="ECO:0000259" key="1">
    <source>
        <dbReference type="Pfam" id="PF01890"/>
    </source>
</evidence>
<organism evidence="2 3">
    <name type="scientific">Salipiger thiooxidans</name>
    <dbReference type="NCBI Taxonomy" id="282683"/>
    <lineage>
        <taxon>Bacteria</taxon>
        <taxon>Pseudomonadati</taxon>
        <taxon>Pseudomonadota</taxon>
        <taxon>Alphaproteobacteria</taxon>
        <taxon>Rhodobacterales</taxon>
        <taxon>Roseobacteraceae</taxon>
        <taxon>Salipiger</taxon>
    </lineage>
</organism>
<dbReference type="OrthoDB" id="7475241at2"/>
<dbReference type="AlphaFoldDB" id="A0A1G7DC41"/>
<gene>
    <name evidence="2" type="ORF">SAMN04488105_10486</name>
</gene>
<dbReference type="Pfam" id="PF01890">
    <property type="entry name" value="CbiG_C"/>
    <property type="match status" value="1"/>
</dbReference>
<reference evidence="3" key="1">
    <citation type="submission" date="2016-10" db="EMBL/GenBank/DDBJ databases">
        <authorList>
            <person name="Varghese N."/>
            <person name="Submissions S."/>
        </authorList>
    </citation>
    <scope>NUCLEOTIDE SEQUENCE [LARGE SCALE GENOMIC DNA]</scope>
    <source>
        <strain evidence="3">DSM 10146</strain>
    </source>
</reference>
<dbReference type="SUPFAM" id="SSF159664">
    <property type="entry name" value="CobE/GbiG C-terminal domain-like"/>
    <property type="match status" value="1"/>
</dbReference>
<dbReference type="Proteomes" id="UP000198994">
    <property type="component" value="Unassembled WGS sequence"/>
</dbReference>